<evidence type="ECO:0000259" key="5">
    <source>
        <dbReference type="Pfam" id="PF25876"/>
    </source>
</evidence>
<feature type="coiled-coil region" evidence="3">
    <location>
        <begin position="106"/>
        <end position="140"/>
    </location>
</feature>
<dbReference type="InterPro" id="IPR058625">
    <property type="entry name" value="MdtA-like_BSH"/>
</dbReference>
<dbReference type="Pfam" id="PF25990">
    <property type="entry name" value="Beta-barrel_YknX"/>
    <property type="match status" value="1"/>
</dbReference>
<evidence type="ECO:0000256" key="1">
    <source>
        <dbReference type="ARBA" id="ARBA00009477"/>
    </source>
</evidence>
<dbReference type="SUPFAM" id="SSF111369">
    <property type="entry name" value="HlyD-like secretion proteins"/>
    <property type="match status" value="1"/>
</dbReference>
<dbReference type="InterPro" id="IPR058636">
    <property type="entry name" value="Beta-barrel_YknX"/>
</dbReference>
<dbReference type="GO" id="GO:1990281">
    <property type="term" value="C:efflux pump complex"/>
    <property type="evidence" value="ECO:0007669"/>
    <property type="project" value="TreeGrafter"/>
</dbReference>
<dbReference type="InterPro" id="IPR006143">
    <property type="entry name" value="RND_pump_MFP"/>
</dbReference>
<dbReference type="Gene3D" id="2.40.420.20">
    <property type="match status" value="1"/>
</dbReference>
<dbReference type="GO" id="GO:0015562">
    <property type="term" value="F:efflux transmembrane transporter activity"/>
    <property type="evidence" value="ECO:0007669"/>
    <property type="project" value="TreeGrafter"/>
</dbReference>
<accession>A0A5C4RWH9</accession>
<proteinExistence type="inferred from homology"/>
<dbReference type="Gene3D" id="2.40.30.170">
    <property type="match status" value="1"/>
</dbReference>
<evidence type="ECO:0000313" key="9">
    <source>
        <dbReference type="Proteomes" id="UP000305760"/>
    </source>
</evidence>
<feature type="domain" description="Multidrug resistance protein MdtA-like barrel-sandwich hybrid" evidence="6">
    <location>
        <begin position="66"/>
        <end position="218"/>
    </location>
</feature>
<feature type="domain" description="Multidrug resistance protein MdtA-like alpha-helical hairpin" evidence="5">
    <location>
        <begin position="113"/>
        <end position="189"/>
    </location>
</feature>
<organism evidence="8 9">
    <name type="scientific">Arenimonas terrae</name>
    <dbReference type="NCBI Taxonomy" id="2546226"/>
    <lineage>
        <taxon>Bacteria</taxon>
        <taxon>Pseudomonadati</taxon>
        <taxon>Pseudomonadota</taxon>
        <taxon>Gammaproteobacteria</taxon>
        <taxon>Lysobacterales</taxon>
        <taxon>Lysobacteraceae</taxon>
        <taxon>Arenimonas</taxon>
    </lineage>
</organism>
<dbReference type="Pfam" id="PF25917">
    <property type="entry name" value="BSH_RND"/>
    <property type="match status" value="1"/>
</dbReference>
<gene>
    <name evidence="8" type="ORF">E1B00_06105</name>
</gene>
<dbReference type="NCBIfam" id="TIGR01730">
    <property type="entry name" value="RND_mfp"/>
    <property type="match status" value="1"/>
</dbReference>
<evidence type="ECO:0000259" key="7">
    <source>
        <dbReference type="Pfam" id="PF25990"/>
    </source>
</evidence>
<dbReference type="OrthoDB" id="9791520at2"/>
<evidence type="ECO:0000256" key="3">
    <source>
        <dbReference type="SAM" id="Coils"/>
    </source>
</evidence>
<keyword evidence="2 3" id="KW-0175">Coiled coil</keyword>
<dbReference type="GO" id="GO:0030313">
    <property type="term" value="C:cell envelope"/>
    <property type="evidence" value="ECO:0007669"/>
    <property type="project" value="UniProtKB-SubCell"/>
</dbReference>
<sequence length="500" mass="52088">MSPVQSKSWGFRALTILGLLVAVALAWAWFGGRGQGAGGGFRTGAVDRGEVRVVISATGTLRATTTVDVGSQVSGQVQSVAVDFNDRVSKGQAIAMLDPAPFQSRLKQAQADLASARASVNEANATLKNAEADYARKRDLLTRQLIARSEADLALAARDQARARVVSANAAVQQRQAAVDNAELDVDYTTIRSPVDGVILLRAVEPGQTVAASFQTPVLFQIAEDLAQMQIDLSIDEADVGQIKEGLPVSFTVDAFPDRQFRGEVKQVRLSATSTSNVISYPVVVQVENADLSLLPGMTASAEIVVSRRDDVLRVPNAALRFNPPGAEAAIPAAGNGGGRGSLVQELPKVADGLALSTEQRAAFDAALAEVRERAAARQAARQSAPATGGGFGRGPGGGPSSGASAGAPSPEAMRQRMAEAMMRSFAGFRASLSAEQQSAWDAQLRALATARRGTVWKLVDGQPQPVTVRVGASDGTVTEVSGELAEGDAVIVGQERPAA</sequence>
<feature type="compositionally biased region" description="Gly residues" evidence="4">
    <location>
        <begin position="388"/>
        <end position="401"/>
    </location>
</feature>
<evidence type="ECO:0000259" key="6">
    <source>
        <dbReference type="Pfam" id="PF25917"/>
    </source>
</evidence>
<dbReference type="GO" id="GO:1990195">
    <property type="term" value="C:macrolide transmembrane transporter complex"/>
    <property type="evidence" value="ECO:0007669"/>
    <property type="project" value="InterPro"/>
</dbReference>
<protein>
    <submittedName>
        <fullName evidence="8">Efflux RND transporter periplasmic adaptor subunit</fullName>
    </submittedName>
</protein>
<comment type="caution">
    <text evidence="8">The sequence shown here is derived from an EMBL/GenBank/DDBJ whole genome shotgun (WGS) entry which is preliminary data.</text>
</comment>
<evidence type="ECO:0000256" key="2">
    <source>
        <dbReference type="ARBA" id="ARBA00023054"/>
    </source>
</evidence>
<name>A0A5C4RWH9_9GAMM</name>
<dbReference type="Pfam" id="PF25876">
    <property type="entry name" value="HH_MFP_RND"/>
    <property type="match status" value="1"/>
</dbReference>
<reference evidence="8 9" key="1">
    <citation type="submission" date="2019-03" db="EMBL/GenBank/DDBJ databases">
        <title>Arenimonas daejeonensis sp. nov., isolated from compost.</title>
        <authorList>
            <person name="Jeon C.O."/>
        </authorList>
    </citation>
    <scope>NUCLEOTIDE SEQUENCE [LARGE SCALE GENOMIC DNA]</scope>
    <source>
        <strain evidence="8 9">R29</strain>
    </source>
</reference>
<dbReference type="PANTHER" id="PTHR30469">
    <property type="entry name" value="MULTIDRUG RESISTANCE PROTEIN MDTA"/>
    <property type="match status" value="1"/>
</dbReference>
<dbReference type="InterPro" id="IPR058624">
    <property type="entry name" value="MdtA-like_HH"/>
</dbReference>
<dbReference type="EMBL" id="SMDR01000001">
    <property type="protein sequence ID" value="TNJ35325.1"/>
    <property type="molecule type" value="Genomic_DNA"/>
</dbReference>
<dbReference type="RefSeq" id="WP_139446652.1">
    <property type="nucleotide sequence ID" value="NZ_SMDR01000001.1"/>
</dbReference>
<evidence type="ECO:0000313" key="8">
    <source>
        <dbReference type="EMBL" id="TNJ35325.1"/>
    </source>
</evidence>
<dbReference type="Proteomes" id="UP000305760">
    <property type="component" value="Unassembled WGS sequence"/>
</dbReference>
<dbReference type="Gene3D" id="6.10.140.1990">
    <property type="match status" value="1"/>
</dbReference>
<dbReference type="AlphaFoldDB" id="A0A5C4RWH9"/>
<keyword evidence="9" id="KW-1185">Reference proteome</keyword>
<dbReference type="GO" id="GO:1990961">
    <property type="term" value="P:xenobiotic detoxification by transmembrane export across the plasma membrane"/>
    <property type="evidence" value="ECO:0007669"/>
    <property type="project" value="InterPro"/>
</dbReference>
<dbReference type="GO" id="GO:0019898">
    <property type="term" value="C:extrinsic component of membrane"/>
    <property type="evidence" value="ECO:0007669"/>
    <property type="project" value="InterPro"/>
</dbReference>
<feature type="compositionally biased region" description="Low complexity" evidence="4">
    <location>
        <begin position="402"/>
        <end position="413"/>
    </location>
</feature>
<dbReference type="Gene3D" id="2.40.50.100">
    <property type="match status" value="1"/>
</dbReference>
<comment type="similarity">
    <text evidence="1">Belongs to the membrane fusion protein (MFP) (TC 8.A.1) family.</text>
</comment>
<dbReference type="InterPro" id="IPR030190">
    <property type="entry name" value="MacA_alpha-hairpin_sf"/>
</dbReference>
<evidence type="ECO:0000256" key="4">
    <source>
        <dbReference type="SAM" id="MobiDB-lite"/>
    </source>
</evidence>
<feature type="domain" description="YknX-like beta-barrel" evidence="7">
    <location>
        <begin position="229"/>
        <end position="304"/>
    </location>
</feature>
<dbReference type="PANTHER" id="PTHR30469:SF33">
    <property type="entry name" value="SLR1207 PROTEIN"/>
    <property type="match status" value="1"/>
</dbReference>
<feature type="compositionally biased region" description="Low complexity" evidence="4">
    <location>
        <begin position="377"/>
        <end position="387"/>
    </location>
</feature>
<feature type="region of interest" description="Disordered" evidence="4">
    <location>
        <begin position="377"/>
        <end position="413"/>
    </location>
</feature>